<evidence type="ECO:0000259" key="4">
    <source>
        <dbReference type="PROSITE" id="PS50987"/>
    </source>
</evidence>
<dbReference type="PROSITE" id="PS50987">
    <property type="entry name" value="HTH_ARSR_2"/>
    <property type="match status" value="1"/>
</dbReference>
<keyword evidence="3" id="KW-0804">Transcription</keyword>
<dbReference type="InterPro" id="IPR036388">
    <property type="entry name" value="WH-like_DNA-bd_sf"/>
</dbReference>
<dbReference type="PRINTS" id="PR00778">
    <property type="entry name" value="HTHARSR"/>
</dbReference>
<reference evidence="5 6" key="1">
    <citation type="submission" date="2023-08" db="EMBL/GenBank/DDBJ databases">
        <title>Helicovermis profunda gen. nov., sp. nov., a novel mesophilic, fermentative bacterium within the Bacillota from a deep-sea hydrothermal vent chimney.</title>
        <authorList>
            <person name="Miyazaki U."/>
            <person name="Mizutani D."/>
            <person name="Hashimoto Y."/>
            <person name="Tame A."/>
            <person name="Sawayama S."/>
            <person name="Miyazaki J."/>
            <person name="Takai K."/>
            <person name="Nakagawa S."/>
        </authorList>
    </citation>
    <scope>NUCLEOTIDE SEQUENCE [LARGE SCALE GENOMIC DNA]</scope>
    <source>
        <strain evidence="5 6">S502</strain>
    </source>
</reference>
<protein>
    <submittedName>
        <fullName evidence="5">Metalloregulator ArsR/SmtB family transcription factor</fullName>
    </submittedName>
</protein>
<feature type="domain" description="HTH arsR-type" evidence="4">
    <location>
        <begin position="1"/>
        <end position="93"/>
    </location>
</feature>
<sequence length="93" mass="10662">MEYLEKRAELLKAIAHPIRLCILDCLINQKKCNVTRMMKVLGKPQSTISQHLAKLRMNGIVEGKRKGLEVTYKILDDDVVKIVKLLLKGKNFD</sequence>
<proteinExistence type="predicted"/>
<evidence type="ECO:0000256" key="3">
    <source>
        <dbReference type="ARBA" id="ARBA00023163"/>
    </source>
</evidence>
<evidence type="ECO:0000256" key="1">
    <source>
        <dbReference type="ARBA" id="ARBA00023015"/>
    </source>
</evidence>
<dbReference type="Pfam" id="PF01022">
    <property type="entry name" value="HTH_5"/>
    <property type="match status" value="1"/>
</dbReference>
<dbReference type="GO" id="GO:0003700">
    <property type="term" value="F:DNA-binding transcription factor activity"/>
    <property type="evidence" value="ECO:0007669"/>
    <property type="project" value="InterPro"/>
</dbReference>
<dbReference type="NCBIfam" id="NF033788">
    <property type="entry name" value="HTH_metalloreg"/>
    <property type="match status" value="1"/>
</dbReference>
<dbReference type="GO" id="GO:0003677">
    <property type="term" value="F:DNA binding"/>
    <property type="evidence" value="ECO:0007669"/>
    <property type="project" value="UniProtKB-KW"/>
</dbReference>
<dbReference type="Gene3D" id="1.10.10.10">
    <property type="entry name" value="Winged helix-like DNA-binding domain superfamily/Winged helix DNA-binding domain"/>
    <property type="match status" value="1"/>
</dbReference>
<keyword evidence="6" id="KW-1185">Reference proteome</keyword>
<dbReference type="PANTHER" id="PTHR43132">
    <property type="entry name" value="ARSENICAL RESISTANCE OPERON REPRESSOR ARSR-RELATED"/>
    <property type="match status" value="1"/>
</dbReference>
<dbReference type="PANTHER" id="PTHR43132:SF2">
    <property type="entry name" value="ARSENICAL RESISTANCE OPERON REPRESSOR ARSR-RELATED"/>
    <property type="match status" value="1"/>
</dbReference>
<dbReference type="KEGG" id="hprf:HLPR_17800"/>
<dbReference type="Proteomes" id="UP001321786">
    <property type="component" value="Chromosome"/>
</dbReference>
<dbReference type="InterPro" id="IPR036390">
    <property type="entry name" value="WH_DNA-bd_sf"/>
</dbReference>
<keyword evidence="2" id="KW-0238">DNA-binding</keyword>
<dbReference type="EMBL" id="AP028654">
    <property type="protein sequence ID" value="BEP29449.1"/>
    <property type="molecule type" value="Genomic_DNA"/>
</dbReference>
<gene>
    <name evidence="5" type="ORF">HLPR_17800</name>
</gene>
<dbReference type="CDD" id="cd00090">
    <property type="entry name" value="HTH_ARSR"/>
    <property type="match status" value="1"/>
</dbReference>
<organism evidence="5 6">
    <name type="scientific">Helicovermis profundi</name>
    <dbReference type="NCBI Taxonomy" id="3065157"/>
    <lineage>
        <taxon>Bacteria</taxon>
        <taxon>Bacillati</taxon>
        <taxon>Bacillota</taxon>
        <taxon>Clostridia</taxon>
        <taxon>Helicovermis</taxon>
    </lineage>
</organism>
<name>A0AAU9EDJ4_9FIRM</name>
<dbReference type="InterPro" id="IPR001845">
    <property type="entry name" value="HTH_ArsR_DNA-bd_dom"/>
</dbReference>
<dbReference type="AlphaFoldDB" id="A0AAU9EDJ4"/>
<dbReference type="SUPFAM" id="SSF46785">
    <property type="entry name" value="Winged helix' DNA-binding domain"/>
    <property type="match status" value="1"/>
</dbReference>
<dbReference type="InterPro" id="IPR011991">
    <property type="entry name" value="ArsR-like_HTH"/>
</dbReference>
<evidence type="ECO:0000313" key="5">
    <source>
        <dbReference type="EMBL" id="BEP29449.1"/>
    </source>
</evidence>
<keyword evidence="1" id="KW-0805">Transcription regulation</keyword>
<accession>A0AAU9EDJ4</accession>
<evidence type="ECO:0000313" key="6">
    <source>
        <dbReference type="Proteomes" id="UP001321786"/>
    </source>
</evidence>
<evidence type="ECO:0000256" key="2">
    <source>
        <dbReference type="ARBA" id="ARBA00023125"/>
    </source>
</evidence>
<dbReference type="SMART" id="SM00418">
    <property type="entry name" value="HTH_ARSR"/>
    <property type="match status" value="1"/>
</dbReference>
<dbReference type="InterPro" id="IPR051011">
    <property type="entry name" value="Metal_resp_trans_reg"/>
</dbReference>